<dbReference type="Proteomes" id="UP000521872">
    <property type="component" value="Unassembled WGS sequence"/>
</dbReference>
<dbReference type="SMART" id="SM00256">
    <property type="entry name" value="FBOX"/>
    <property type="match status" value="1"/>
</dbReference>
<evidence type="ECO:0000259" key="1">
    <source>
        <dbReference type="PROSITE" id="PS50181"/>
    </source>
</evidence>
<gene>
    <name evidence="2" type="ORF">D9613_007291</name>
</gene>
<dbReference type="CDD" id="cd09917">
    <property type="entry name" value="F-box_SF"/>
    <property type="match status" value="1"/>
</dbReference>
<organism evidence="2 3">
    <name type="scientific">Agrocybe pediades</name>
    <dbReference type="NCBI Taxonomy" id="84607"/>
    <lineage>
        <taxon>Eukaryota</taxon>
        <taxon>Fungi</taxon>
        <taxon>Dikarya</taxon>
        <taxon>Basidiomycota</taxon>
        <taxon>Agaricomycotina</taxon>
        <taxon>Agaricomycetes</taxon>
        <taxon>Agaricomycetidae</taxon>
        <taxon>Agaricales</taxon>
        <taxon>Agaricineae</taxon>
        <taxon>Strophariaceae</taxon>
        <taxon>Agrocybe</taxon>
    </lineage>
</organism>
<keyword evidence="3" id="KW-1185">Reference proteome</keyword>
<dbReference type="InterPro" id="IPR001810">
    <property type="entry name" value="F-box_dom"/>
</dbReference>
<proteinExistence type="predicted"/>
<dbReference type="InterPro" id="IPR036047">
    <property type="entry name" value="F-box-like_dom_sf"/>
</dbReference>
<dbReference type="Pfam" id="PF12937">
    <property type="entry name" value="F-box-like"/>
    <property type="match status" value="1"/>
</dbReference>
<dbReference type="AlphaFoldDB" id="A0A8H4VIF0"/>
<feature type="domain" description="F-box" evidence="1">
    <location>
        <begin position="20"/>
        <end position="66"/>
    </location>
</feature>
<dbReference type="PROSITE" id="PS50181">
    <property type="entry name" value="FBOX"/>
    <property type="match status" value="1"/>
</dbReference>
<dbReference type="SUPFAM" id="SSF81383">
    <property type="entry name" value="F-box domain"/>
    <property type="match status" value="1"/>
</dbReference>
<evidence type="ECO:0000313" key="3">
    <source>
        <dbReference type="Proteomes" id="UP000521872"/>
    </source>
</evidence>
<evidence type="ECO:0000313" key="2">
    <source>
        <dbReference type="EMBL" id="KAF4610707.1"/>
    </source>
</evidence>
<comment type="caution">
    <text evidence="2">The sequence shown here is derived from an EMBL/GenBank/DDBJ whole genome shotgun (WGS) entry which is preliminary data.</text>
</comment>
<dbReference type="Gene3D" id="1.20.1280.50">
    <property type="match status" value="1"/>
</dbReference>
<sequence>MNSYSQTTLSFALPFYGRVATIIRTLPMEISIAILEQVDFWDILRFRRTCKTFHEITKAKALWIHLFRECERLSPGALVLEKPLHMYSSSELERVVVVWKSTEVGWRTSDGIPSRHRTIPITCTSPSCKSFGHSGKQHGYSSAYLVPGGRWLITLHPEGGISYHDLESPDYDKPRTLVPNYLEIREGYHSTRLVSFTVDIPGHRPSIQSFKLVQYVHAHAVKKHTGQYWPIKIWNVSFVFDGQEVCGLHADCLKSILVDTHMCSDFDLNLSLRNELLAFGLQCQYSGLTRAWKPMEYVFVVEWANVEDGSSDYPRLVNGRGLATRTGLATGKRGYG</sequence>
<reference evidence="2 3" key="1">
    <citation type="submission" date="2019-12" db="EMBL/GenBank/DDBJ databases">
        <authorList>
            <person name="Floudas D."/>
            <person name="Bentzer J."/>
            <person name="Ahren D."/>
            <person name="Johansson T."/>
            <person name="Persson P."/>
            <person name="Tunlid A."/>
        </authorList>
    </citation>
    <scope>NUCLEOTIDE SEQUENCE [LARGE SCALE GENOMIC DNA]</scope>
    <source>
        <strain evidence="2 3">CBS 102.39</strain>
    </source>
</reference>
<accession>A0A8H4VIF0</accession>
<name>A0A8H4VIF0_9AGAR</name>
<dbReference type="EMBL" id="JAACJL010000058">
    <property type="protein sequence ID" value="KAF4610707.1"/>
    <property type="molecule type" value="Genomic_DNA"/>
</dbReference>
<protein>
    <recommendedName>
        <fullName evidence="1">F-box domain-containing protein</fullName>
    </recommendedName>
</protein>